<sequence length="143" mass="16795">MDFKLYQMDVKSVFLIAFFQEEVYVHQPPSFNDCEFPNHVFNLKKTFYGLKQAPRSWFEISSKFLLDNNYERGKVDNTLFVKRVGNDTILVQIYVNDIVFGATNSFLCQEFVKTMQGEFEMSMMRKLTFFLGVKNKSTKVGFS</sequence>
<evidence type="ECO:0000313" key="2">
    <source>
        <dbReference type="EMBL" id="KYP74206.1"/>
    </source>
</evidence>
<organism evidence="2 3">
    <name type="scientific">Cajanus cajan</name>
    <name type="common">Pigeon pea</name>
    <name type="synonym">Cajanus indicus</name>
    <dbReference type="NCBI Taxonomy" id="3821"/>
    <lineage>
        <taxon>Eukaryota</taxon>
        <taxon>Viridiplantae</taxon>
        <taxon>Streptophyta</taxon>
        <taxon>Embryophyta</taxon>
        <taxon>Tracheophyta</taxon>
        <taxon>Spermatophyta</taxon>
        <taxon>Magnoliopsida</taxon>
        <taxon>eudicotyledons</taxon>
        <taxon>Gunneridae</taxon>
        <taxon>Pentapetalae</taxon>
        <taxon>rosids</taxon>
        <taxon>fabids</taxon>
        <taxon>Fabales</taxon>
        <taxon>Fabaceae</taxon>
        <taxon>Papilionoideae</taxon>
        <taxon>50 kb inversion clade</taxon>
        <taxon>NPAAA clade</taxon>
        <taxon>indigoferoid/millettioid clade</taxon>
        <taxon>Phaseoleae</taxon>
        <taxon>Cajanus</taxon>
    </lineage>
</organism>
<keyword evidence="3" id="KW-1185">Reference proteome</keyword>
<dbReference type="Gramene" id="C.cajan_06687.t">
    <property type="protein sequence ID" value="C.cajan_06687.t.cds1"/>
    <property type="gene ID" value="C.cajan_06687"/>
</dbReference>
<protein>
    <submittedName>
        <fullName evidence="2">Copia protein</fullName>
    </submittedName>
</protein>
<dbReference type="STRING" id="3821.A0A151U4I4"/>
<evidence type="ECO:0000259" key="1">
    <source>
        <dbReference type="Pfam" id="PF07727"/>
    </source>
</evidence>
<dbReference type="EMBL" id="CM003604">
    <property type="protein sequence ID" value="KYP74206.1"/>
    <property type="molecule type" value="Genomic_DNA"/>
</dbReference>
<dbReference type="InterPro" id="IPR013103">
    <property type="entry name" value="RVT_2"/>
</dbReference>
<feature type="domain" description="Reverse transcriptase Ty1/copia-type" evidence="1">
    <location>
        <begin position="4"/>
        <end position="134"/>
    </location>
</feature>
<evidence type="ECO:0000313" key="3">
    <source>
        <dbReference type="Proteomes" id="UP000075243"/>
    </source>
</evidence>
<proteinExistence type="predicted"/>
<dbReference type="Pfam" id="PF07727">
    <property type="entry name" value="RVT_2"/>
    <property type="match status" value="1"/>
</dbReference>
<dbReference type="Proteomes" id="UP000075243">
    <property type="component" value="Chromosome 2"/>
</dbReference>
<accession>A0A151U4I4</accession>
<name>A0A151U4I4_CAJCA</name>
<gene>
    <name evidence="2" type="ORF">KK1_006875</name>
</gene>
<dbReference type="AlphaFoldDB" id="A0A151U4I4"/>
<reference evidence="2 3" key="1">
    <citation type="journal article" date="2012" name="Nat. Biotechnol.">
        <title>Draft genome sequence of pigeonpea (Cajanus cajan), an orphan legume crop of resource-poor farmers.</title>
        <authorList>
            <person name="Varshney R.K."/>
            <person name="Chen W."/>
            <person name="Li Y."/>
            <person name="Bharti A.K."/>
            <person name="Saxena R.K."/>
            <person name="Schlueter J.A."/>
            <person name="Donoghue M.T."/>
            <person name="Azam S."/>
            <person name="Fan G."/>
            <person name="Whaley A.M."/>
            <person name="Farmer A.D."/>
            <person name="Sheridan J."/>
            <person name="Iwata A."/>
            <person name="Tuteja R."/>
            <person name="Penmetsa R.V."/>
            <person name="Wu W."/>
            <person name="Upadhyaya H.D."/>
            <person name="Yang S.P."/>
            <person name="Shah T."/>
            <person name="Saxena K.B."/>
            <person name="Michael T."/>
            <person name="McCombie W.R."/>
            <person name="Yang B."/>
            <person name="Zhang G."/>
            <person name="Yang H."/>
            <person name="Wang J."/>
            <person name="Spillane C."/>
            <person name="Cook D.R."/>
            <person name="May G.D."/>
            <person name="Xu X."/>
            <person name="Jackson S.A."/>
        </authorList>
    </citation>
    <scope>NUCLEOTIDE SEQUENCE [LARGE SCALE GENOMIC DNA]</scope>
    <source>
        <strain evidence="3">cv. Asha</strain>
    </source>
</reference>